<proteinExistence type="predicted"/>
<evidence type="ECO:0000313" key="1">
    <source>
        <dbReference type="EMBL" id="KAJ1083997.1"/>
    </source>
</evidence>
<accession>A0AAV7KXJ3</accession>
<sequence length="72" mass="7557">MLGAALACPGSQCGLGRHGPVEHAGLGRSGQPLGAVLRGGRRRRQFPCVSLAFPRDRRPGVGDAPLCLRGRR</sequence>
<dbReference type="Proteomes" id="UP001066276">
    <property type="component" value="Chromosome 12"/>
</dbReference>
<evidence type="ECO:0000313" key="2">
    <source>
        <dbReference type="Proteomes" id="UP001066276"/>
    </source>
</evidence>
<dbReference type="AlphaFoldDB" id="A0AAV7KXJ3"/>
<name>A0AAV7KXJ3_PLEWA</name>
<comment type="caution">
    <text evidence="1">The sequence shown here is derived from an EMBL/GenBank/DDBJ whole genome shotgun (WGS) entry which is preliminary data.</text>
</comment>
<reference evidence="1" key="1">
    <citation type="journal article" date="2022" name="bioRxiv">
        <title>Sequencing and chromosome-scale assembly of the giantPleurodeles waltlgenome.</title>
        <authorList>
            <person name="Brown T."/>
            <person name="Elewa A."/>
            <person name="Iarovenko S."/>
            <person name="Subramanian E."/>
            <person name="Araus A.J."/>
            <person name="Petzold A."/>
            <person name="Susuki M."/>
            <person name="Suzuki K.-i.T."/>
            <person name="Hayashi T."/>
            <person name="Toyoda A."/>
            <person name="Oliveira C."/>
            <person name="Osipova E."/>
            <person name="Leigh N.D."/>
            <person name="Simon A."/>
            <person name="Yun M.H."/>
        </authorList>
    </citation>
    <scope>NUCLEOTIDE SEQUENCE</scope>
    <source>
        <strain evidence="1">20211129_DDA</strain>
        <tissue evidence="1">Liver</tissue>
    </source>
</reference>
<keyword evidence="2" id="KW-1185">Reference proteome</keyword>
<dbReference type="EMBL" id="JANPWB010000016">
    <property type="protein sequence ID" value="KAJ1083997.1"/>
    <property type="molecule type" value="Genomic_DNA"/>
</dbReference>
<gene>
    <name evidence="1" type="ORF">NDU88_004152</name>
</gene>
<protein>
    <submittedName>
        <fullName evidence="1">Uncharacterized protein</fullName>
    </submittedName>
</protein>
<organism evidence="1 2">
    <name type="scientific">Pleurodeles waltl</name>
    <name type="common">Iberian ribbed newt</name>
    <dbReference type="NCBI Taxonomy" id="8319"/>
    <lineage>
        <taxon>Eukaryota</taxon>
        <taxon>Metazoa</taxon>
        <taxon>Chordata</taxon>
        <taxon>Craniata</taxon>
        <taxon>Vertebrata</taxon>
        <taxon>Euteleostomi</taxon>
        <taxon>Amphibia</taxon>
        <taxon>Batrachia</taxon>
        <taxon>Caudata</taxon>
        <taxon>Salamandroidea</taxon>
        <taxon>Salamandridae</taxon>
        <taxon>Pleurodelinae</taxon>
        <taxon>Pleurodeles</taxon>
    </lineage>
</organism>